<feature type="transmembrane region" description="Helical" evidence="1">
    <location>
        <begin position="33"/>
        <end position="52"/>
    </location>
</feature>
<dbReference type="Proteomes" id="UP000830115">
    <property type="component" value="Chromosome"/>
</dbReference>
<keyword evidence="1" id="KW-0812">Transmembrane</keyword>
<dbReference type="EMBL" id="CP086322">
    <property type="protein sequence ID" value="UQA94474.1"/>
    <property type="molecule type" value="Genomic_DNA"/>
</dbReference>
<keyword evidence="1" id="KW-0472">Membrane</keyword>
<reference evidence="2" key="1">
    <citation type="submission" date="2021-10" db="EMBL/GenBank/DDBJ databases">
        <title>Streptomyces nigrumlapis sp.nov.,an antimicrobial producing actinobacterium isolated from Black Gobi rocks.</title>
        <authorList>
            <person name="Wen Y."/>
            <person name="Zhang W."/>
            <person name="Liu X.G."/>
        </authorList>
    </citation>
    <scope>NUCLEOTIDE SEQUENCE</scope>
    <source>
        <strain evidence="2">ST13-2-2</strain>
    </source>
</reference>
<sequence length="94" mass="10065">MTNKENWLNSLKGGGFIKGSAAGLGEMLGNMFLGWRSLLLGCCGTVAGFVGAVTNSGLTTRITLLAIGSASLALTWVTLKYMKRQQNERNDPQR</sequence>
<evidence type="ECO:0000313" key="2">
    <source>
        <dbReference type="EMBL" id="UQA94474.1"/>
    </source>
</evidence>
<keyword evidence="3" id="KW-1185">Reference proteome</keyword>
<accession>A0ABY4M9L2</accession>
<gene>
    <name evidence="2" type="ORF">K9S39_23755</name>
</gene>
<keyword evidence="1" id="KW-1133">Transmembrane helix</keyword>
<evidence type="ECO:0000313" key="3">
    <source>
        <dbReference type="Proteomes" id="UP000830115"/>
    </source>
</evidence>
<feature type="transmembrane region" description="Helical" evidence="1">
    <location>
        <begin position="58"/>
        <end position="79"/>
    </location>
</feature>
<protein>
    <submittedName>
        <fullName evidence="2">Uncharacterized protein</fullName>
    </submittedName>
</protein>
<name>A0ABY4M9L2_9ACTN</name>
<evidence type="ECO:0000256" key="1">
    <source>
        <dbReference type="SAM" id="Phobius"/>
    </source>
</evidence>
<proteinExistence type="predicted"/>
<organism evidence="2 3">
    <name type="scientific">Streptomyces halobius</name>
    <dbReference type="NCBI Taxonomy" id="2879846"/>
    <lineage>
        <taxon>Bacteria</taxon>
        <taxon>Bacillati</taxon>
        <taxon>Actinomycetota</taxon>
        <taxon>Actinomycetes</taxon>
        <taxon>Kitasatosporales</taxon>
        <taxon>Streptomycetaceae</taxon>
        <taxon>Streptomyces</taxon>
    </lineage>
</organism>
<dbReference type="RefSeq" id="WP_248865344.1">
    <property type="nucleotide sequence ID" value="NZ_CP086322.1"/>
</dbReference>